<evidence type="ECO:0000256" key="8">
    <source>
        <dbReference type="ARBA" id="ARBA00023288"/>
    </source>
</evidence>
<keyword evidence="5" id="KW-0336">GPI-anchor</keyword>
<protein>
    <recommendedName>
        <fullName evidence="11">CFEM domain-containing protein</fullName>
    </recommendedName>
</protein>
<organism evidence="12 13">
    <name type="scientific">Microdochium bolleyi</name>
    <dbReference type="NCBI Taxonomy" id="196109"/>
    <lineage>
        <taxon>Eukaryota</taxon>
        <taxon>Fungi</taxon>
        <taxon>Dikarya</taxon>
        <taxon>Ascomycota</taxon>
        <taxon>Pezizomycotina</taxon>
        <taxon>Sordariomycetes</taxon>
        <taxon>Xylariomycetidae</taxon>
        <taxon>Xylariales</taxon>
        <taxon>Microdochiaceae</taxon>
        <taxon>Microdochium</taxon>
    </lineage>
</organism>
<comment type="caution">
    <text evidence="9">Lacks conserved residue(s) required for the propagation of feature annotation.</text>
</comment>
<evidence type="ECO:0000256" key="7">
    <source>
        <dbReference type="ARBA" id="ARBA00023157"/>
    </source>
</evidence>
<keyword evidence="13" id="KW-1185">Reference proteome</keyword>
<evidence type="ECO:0000313" key="13">
    <source>
        <dbReference type="Proteomes" id="UP000070501"/>
    </source>
</evidence>
<reference evidence="13" key="1">
    <citation type="submission" date="2016-02" db="EMBL/GenBank/DDBJ databases">
        <title>Draft genome sequence of Microdochium bolleyi, a fungal endophyte of beachgrass.</title>
        <authorList>
            <consortium name="DOE Joint Genome Institute"/>
            <person name="David A.S."/>
            <person name="May G."/>
            <person name="Haridas S."/>
            <person name="Lim J."/>
            <person name="Wang M."/>
            <person name="Labutti K."/>
            <person name="Lipzen A."/>
            <person name="Barry K."/>
            <person name="Grigoriev I.V."/>
        </authorList>
    </citation>
    <scope>NUCLEOTIDE SEQUENCE [LARGE SCALE GENOMIC DNA]</scope>
    <source>
        <strain evidence="13">J235TASD1</strain>
    </source>
</reference>
<evidence type="ECO:0000256" key="4">
    <source>
        <dbReference type="ARBA" id="ARBA00022525"/>
    </source>
</evidence>
<keyword evidence="6 10" id="KW-0732">Signal</keyword>
<keyword evidence="9" id="KW-0349">Heme</keyword>
<evidence type="ECO:0000256" key="2">
    <source>
        <dbReference type="ARBA" id="ARBA00004613"/>
    </source>
</evidence>
<feature type="chain" id="PRO_5007293298" description="CFEM domain-containing protein" evidence="10">
    <location>
        <begin position="18"/>
        <end position="163"/>
    </location>
</feature>
<evidence type="ECO:0000256" key="5">
    <source>
        <dbReference type="ARBA" id="ARBA00022622"/>
    </source>
</evidence>
<dbReference type="PROSITE" id="PS52012">
    <property type="entry name" value="CFEM"/>
    <property type="match status" value="1"/>
</dbReference>
<dbReference type="Pfam" id="PF05730">
    <property type="entry name" value="CFEM"/>
    <property type="match status" value="1"/>
</dbReference>
<keyword evidence="5" id="KW-0325">Glycoprotein</keyword>
<keyword evidence="9" id="KW-0479">Metal-binding</keyword>
<dbReference type="GO" id="GO:0005576">
    <property type="term" value="C:extracellular region"/>
    <property type="evidence" value="ECO:0007669"/>
    <property type="project" value="UniProtKB-SubCell"/>
</dbReference>
<keyword evidence="5" id="KW-0472">Membrane</keyword>
<dbReference type="Proteomes" id="UP000070501">
    <property type="component" value="Unassembled WGS sequence"/>
</dbReference>
<dbReference type="SMART" id="SM00747">
    <property type="entry name" value="CFEM"/>
    <property type="match status" value="1"/>
</dbReference>
<keyword evidence="9" id="KW-0408">Iron</keyword>
<feature type="signal peptide" evidence="10">
    <location>
        <begin position="1"/>
        <end position="17"/>
    </location>
</feature>
<dbReference type="OrthoDB" id="3065412at2759"/>
<dbReference type="GO" id="GO:0046872">
    <property type="term" value="F:metal ion binding"/>
    <property type="evidence" value="ECO:0007669"/>
    <property type="project" value="UniProtKB-UniRule"/>
</dbReference>
<dbReference type="InParanoid" id="A0A136IZ83"/>
<dbReference type="EMBL" id="KQ964253">
    <property type="protein sequence ID" value="KXJ90114.1"/>
    <property type="molecule type" value="Genomic_DNA"/>
</dbReference>
<gene>
    <name evidence="12" type="ORF">Micbo1qcDRAFT_164605</name>
</gene>
<comment type="subcellular location">
    <subcellularLocation>
        <location evidence="1">Membrane</location>
        <topology evidence="1">Lipid-anchor</topology>
        <topology evidence="1">GPI-anchor</topology>
    </subcellularLocation>
    <subcellularLocation>
        <location evidence="2">Secreted</location>
    </subcellularLocation>
</comment>
<evidence type="ECO:0000313" key="12">
    <source>
        <dbReference type="EMBL" id="KXJ90114.1"/>
    </source>
</evidence>
<sequence length="163" mass="16256">MRFNAVALSLFAALAAAQTSNNDNTSTSNASLAQLISQLPACAKNCFTSASKSAGCGVSDFQCICIDKRSDFIASIGPCIFLSSGCSSDDRSSATNVATDFCHKMYASPNNTELAAATSAIQSVLGTAAAATASQSAKPTNAAARPAAGFGLLGAAIMAAVAV</sequence>
<dbReference type="GO" id="GO:0098552">
    <property type="term" value="C:side of membrane"/>
    <property type="evidence" value="ECO:0007669"/>
    <property type="project" value="UniProtKB-KW"/>
</dbReference>
<dbReference type="InterPro" id="IPR008427">
    <property type="entry name" value="Extracellular_membr_CFEM_dom"/>
</dbReference>
<feature type="domain" description="CFEM" evidence="11">
    <location>
        <begin position="14"/>
        <end position="129"/>
    </location>
</feature>
<evidence type="ECO:0000256" key="6">
    <source>
        <dbReference type="ARBA" id="ARBA00022729"/>
    </source>
</evidence>
<dbReference type="STRING" id="196109.A0A136IZ83"/>
<evidence type="ECO:0000256" key="10">
    <source>
        <dbReference type="SAM" id="SignalP"/>
    </source>
</evidence>
<evidence type="ECO:0000256" key="1">
    <source>
        <dbReference type="ARBA" id="ARBA00004589"/>
    </source>
</evidence>
<keyword evidence="8" id="KW-0449">Lipoprotein</keyword>
<accession>A0A136IZ83</accession>
<dbReference type="AlphaFoldDB" id="A0A136IZ83"/>
<evidence type="ECO:0000256" key="9">
    <source>
        <dbReference type="PROSITE-ProRule" id="PRU01356"/>
    </source>
</evidence>
<comment type="similarity">
    <text evidence="3">Belongs to the RBT5 family.</text>
</comment>
<name>A0A136IZ83_9PEZI</name>
<proteinExistence type="inferred from homology"/>
<keyword evidence="7 9" id="KW-1015">Disulfide bond</keyword>
<evidence type="ECO:0000259" key="11">
    <source>
        <dbReference type="PROSITE" id="PS52012"/>
    </source>
</evidence>
<keyword evidence="4" id="KW-0964">Secreted</keyword>
<feature type="disulfide bond" evidence="9">
    <location>
        <begin position="56"/>
        <end position="63"/>
    </location>
</feature>
<feature type="binding site" description="axial binding residue" evidence="9">
    <location>
        <position position="60"/>
    </location>
    <ligand>
        <name>heme</name>
        <dbReference type="ChEBI" id="CHEBI:30413"/>
    </ligand>
    <ligandPart>
        <name>Fe</name>
        <dbReference type="ChEBI" id="CHEBI:18248"/>
    </ligandPart>
</feature>
<evidence type="ECO:0000256" key="3">
    <source>
        <dbReference type="ARBA" id="ARBA00010031"/>
    </source>
</evidence>